<feature type="region of interest" description="Disordered" evidence="1">
    <location>
        <begin position="1"/>
        <end position="42"/>
    </location>
</feature>
<dbReference type="Proteomes" id="UP001634394">
    <property type="component" value="Unassembled WGS sequence"/>
</dbReference>
<dbReference type="AlphaFoldDB" id="A0ABD3VLU1"/>
<reference evidence="3 4" key="1">
    <citation type="submission" date="2024-11" db="EMBL/GenBank/DDBJ databases">
        <title>Chromosome-level genome assembly of the freshwater bivalve Anodonta woodiana.</title>
        <authorList>
            <person name="Chen X."/>
        </authorList>
    </citation>
    <scope>NUCLEOTIDE SEQUENCE [LARGE SCALE GENOMIC DNA]</scope>
    <source>
        <strain evidence="3">MN2024</strain>
        <tissue evidence="3">Gills</tissue>
    </source>
</reference>
<evidence type="ECO:0000256" key="1">
    <source>
        <dbReference type="SAM" id="MobiDB-lite"/>
    </source>
</evidence>
<keyword evidence="4" id="KW-1185">Reference proteome</keyword>
<proteinExistence type="predicted"/>
<comment type="caution">
    <text evidence="3">The sequence shown here is derived from an EMBL/GenBank/DDBJ whole genome shotgun (WGS) entry which is preliminary data.</text>
</comment>
<dbReference type="InterPro" id="IPR001025">
    <property type="entry name" value="BAH_dom"/>
</dbReference>
<feature type="compositionally biased region" description="Polar residues" evidence="1">
    <location>
        <begin position="17"/>
        <end position="26"/>
    </location>
</feature>
<dbReference type="Gene3D" id="2.30.30.490">
    <property type="match status" value="1"/>
</dbReference>
<feature type="domain" description="BAH" evidence="2">
    <location>
        <begin position="87"/>
        <end position="183"/>
    </location>
</feature>
<organism evidence="3 4">
    <name type="scientific">Sinanodonta woodiana</name>
    <name type="common">Chinese pond mussel</name>
    <name type="synonym">Anodonta woodiana</name>
    <dbReference type="NCBI Taxonomy" id="1069815"/>
    <lineage>
        <taxon>Eukaryota</taxon>
        <taxon>Metazoa</taxon>
        <taxon>Spiralia</taxon>
        <taxon>Lophotrochozoa</taxon>
        <taxon>Mollusca</taxon>
        <taxon>Bivalvia</taxon>
        <taxon>Autobranchia</taxon>
        <taxon>Heteroconchia</taxon>
        <taxon>Palaeoheterodonta</taxon>
        <taxon>Unionida</taxon>
        <taxon>Unionoidea</taxon>
        <taxon>Unionidae</taxon>
        <taxon>Unioninae</taxon>
        <taxon>Sinanodonta</taxon>
    </lineage>
</organism>
<protein>
    <recommendedName>
        <fullName evidence="2">BAH domain-containing protein</fullName>
    </recommendedName>
</protein>
<evidence type="ECO:0000313" key="4">
    <source>
        <dbReference type="Proteomes" id="UP001634394"/>
    </source>
</evidence>
<gene>
    <name evidence="3" type="ORF">ACJMK2_007537</name>
</gene>
<dbReference type="InterPro" id="IPR043151">
    <property type="entry name" value="BAH_sf"/>
</dbReference>
<sequence>MQTLIEDMDSEKKDKNNGISWATPMQLSPPDSFEKGGGRKKNKLKNCKKKTVMVPMPPGRQNPSGRGLGNMTMKGDKIISYTTEKGIAYHPGDSVYIQNNRPDRPYFVCSIQEFRLTKRDILVARVKWYYRLNEVPDAVYQKLLQDRHDQGNILLSDLDDYGKILAKFSVDTEQGSYLAIHNT</sequence>
<name>A0ABD3VLU1_SINWO</name>
<evidence type="ECO:0000313" key="3">
    <source>
        <dbReference type="EMBL" id="KAL3861508.1"/>
    </source>
</evidence>
<dbReference type="EMBL" id="JBJQND010000011">
    <property type="protein sequence ID" value="KAL3861508.1"/>
    <property type="molecule type" value="Genomic_DNA"/>
</dbReference>
<accession>A0ABD3VLU1</accession>
<evidence type="ECO:0000259" key="2">
    <source>
        <dbReference type="PROSITE" id="PS51038"/>
    </source>
</evidence>
<dbReference type="Pfam" id="PF01426">
    <property type="entry name" value="BAH"/>
    <property type="match status" value="1"/>
</dbReference>
<dbReference type="PROSITE" id="PS51038">
    <property type="entry name" value="BAH"/>
    <property type="match status" value="1"/>
</dbReference>